<dbReference type="PANTHER" id="PTHR23356">
    <property type="entry name" value="DPY30-RELATED"/>
    <property type="match status" value="1"/>
</dbReference>
<dbReference type="GO" id="GO:0048188">
    <property type="term" value="C:Set1C/COMPASS complex"/>
    <property type="evidence" value="ECO:0007669"/>
    <property type="project" value="InterPro"/>
</dbReference>
<dbReference type="Pfam" id="PF05186">
    <property type="entry name" value="Dpy-30"/>
    <property type="match status" value="1"/>
</dbReference>
<dbReference type="CDD" id="cd22966">
    <property type="entry name" value="DD_DYDC-like"/>
    <property type="match status" value="1"/>
</dbReference>
<gene>
    <name evidence="3" type="ORF">BJG266_LOCUS12365</name>
</gene>
<evidence type="ECO:0000313" key="4">
    <source>
        <dbReference type="Proteomes" id="UP000663877"/>
    </source>
</evidence>
<reference evidence="3" key="1">
    <citation type="submission" date="2021-02" db="EMBL/GenBank/DDBJ databases">
        <authorList>
            <person name="Nowell W R."/>
        </authorList>
    </citation>
    <scope>NUCLEOTIDE SEQUENCE</scope>
</reference>
<dbReference type="Gene3D" id="1.25.40.20">
    <property type="entry name" value="Ankyrin repeat-containing domain"/>
    <property type="match status" value="1"/>
</dbReference>
<protein>
    <submittedName>
        <fullName evidence="3">Uncharacterized protein</fullName>
    </submittedName>
</protein>
<feature type="region of interest" description="Disordered" evidence="2">
    <location>
        <begin position="113"/>
        <end position="144"/>
    </location>
</feature>
<comment type="caution">
    <text evidence="3">The sequence shown here is derived from an EMBL/GenBank/DDBJ whole genome shotgun (WGS) entry which is preliminary data.</text>
</comment>
<name>A0A814C2H6_9BILA</name>
<dbReference type="InterPro" id="IPR049630">
    <property type="entry name" value="DYDC-like_DD"/>
</dbReference>
<comment type="similarity">
    <text evidence="1">Belongs to the dpy-30 family.</text>
</comment>
<dbReference type="InterPro" id="IPR036770">
    <property type="entry name" value="Ankyrin_rpt-contain_sf"/>
</dbReference>
<evidence type="ECO:0000313" key="3">
    <source>
        <dbReference type="EMBL" id="CAF0935925.1"/>
    </source>
</evidence>
<accession>A0A814C2H6</accession>
<proteinExistence type="inferred from homology"/>
<dbReference type="AlphaFoldDB" id="A0A814C2H6"/>
<evidence type="ECO:0000256" key="1">
    <source>
        <dbReference type="ARBA" id="ARBA00010849"/>
    </source>
</evidence>
<dbReference type="InterPro" id="IPR007858">
    <property type="entry name" value="Dpy-30_motif"/>
</dbReference>
<organism evidence="3 4">
    <name type="scientific">Adineta steineri</name>
    <dbReference type="NCBI Taxonomy" id="433720"/>
    <lineage>
        <taxon>Eukaryota</taxon>
        <taxon>Metazoa</taxon>
        <taxon>Spiralia</taxon>
        <taxon>Gnathifera</taxon>
        <taxon>Rotifera</taxon>
        <taxon>Eurotatoria</taxon>
        <taxon>Bdelloidea</taxon>
        <taxon>Adinetida</taxon>
        <taxon>Adinetidae</taxon>
        <taxon>Adineta</taxon>
    </lineage>
</organism>
<evidence type="ECO:0000256" key="2">
    <source>
        <dbReference type="SAM" id="MobiDB-lite"/>
    </source>
</evidence>
<dbReference type="SUPFAM" id="SSF48403">
    <property type="entry name" value="Ankyrin repeat"/>
    <property type="match status" value="1"/>
</dbReference>
<dbReference type="InterPro" id="IPR037856">
    <property type="entry name" value="Sdc1/DPY30"/>
</dbReference>
<dbReference type="Gene3D" id="1.20.890.10">
    <property type="entry name" value="cAMP-dependent protein kinase regulatory subunit, dimerization-anchoring domain"/>
    <property type="match status" value="1"/>
</dbReference>
<dbReference type="Proteomes" id="UP000663877">
    <property type="component" value="Unassembled WGS sequence"/>
</dbReference>
<feature type="compositionally biased region" description="Basic and acidic residues" evidence="2">
    <location>
        <begin position="113"/>
        <end position="137"/>
    </location>
</feature>
<sequence>MHSNGLFELITDADETADKVFVNARQLIGNNYLNINELTTIGPVLIRGLAEIVERRPHDPIEYLATFLYKQVENTRTQKQKEHDAKQLEIERKKAEEEKEHRAQLKKEIRELREKEENERKQREAEERRKREAEELAKRHRELAAAPPPLPAVREEDDILGMEFGETELHRQAAVKGADLLTLLKENYQLMASRNAEGKTPRDIARDAGLQEHVHEIDNYCVQLLQNGNTKAINDLLLCGYTEITNHLKPTEDPEDDTNEFINHDIPQLLEKVKELQHAIKEGNTKAVDTIIFDRKNIALYRDAEGSSSLHDAIENHQYHIAVNLLQKYPGLANVKDIRERTSIDLFNSIDEDTVTNSQRDAYDQLKEALTTSSPNPQAD</sequence>
<dbReference type="PANTHER" id="PTHR23356:SF16">
    <property type="entry name" value="DPY30 DOMAIN CONTAINING 2"/>
    <property type="match status" value="1"/>
</dbReference>
<dbReference type="EMBL" id="CAJNOI010000047">
    <property type="protein sequence ID" value="CAF0935925.1"/>
    <property type="molecule type" value="Genomic_DNA"/>
</dbReference>